<protein>
    <submittedName>
        <fullName evidence="1">Uncharacterized protein</fullName>
    </submittedName>
</protein>
<gene>
    <name evidence="1" type="ORF">E2562_002412</name>
</gene>
<dbReference type="AlphaFoldDB" id="A0A6G1F2C5"/>
<proteinExistence type="predicted"/>
<sequence length="265" mass="29859">MLDSSLFPMVPNEADREAPLLRRMLPPYIMQEATAEYRRRVMLLSGLDTRPWLCDADEIAYRLQHSVADLRREVEAVVVHRAMGLVVVVLGSPEDAELLLHEPPKTWLLAFGQQASVIGVQNWLTRRLRQSPEAYDMSRDDEAQKIIHNLVGLCALANPATVRSSSFPDRSLLLSGIRRGITRSDLFTRLSTFGALDDVVQNHWRGIAVAVFRSWHGAARLGRQPAEAWNRLGFTGCRRVPGADETHAITADIIVDELVRHRRSL</sequence>
<keyword evidence="2" id="KW-1185">Reference proteome</keyword>
<comment type="caution">
    <text evidence="1">The sequence shown here is derived from an EMBL/GenBank/DDBJ whole genome shotgun (WGS) entry which is preliminary data.</text>
</comment>
<evidence type="ECO:0000313" key="1">
    <source>
        <dbReference type="EMBL" id="KAF0931040.1"/>
    </source>
</evidence>
<accession>A0A6G1F2C5</accession>
<dbReference type="EMBL" id="SPHZ02000001">
    <property type="protein sequence ID" value="KAF0931040.1"/>
    <property type="molecule type" value="Genomic_DNA"/>
</dbReference>
<dbReference type="OrthoDB" id="695694at2759"/>
<reference evidence="1 2" key="1">
    <citation type="submission" date="2019-11" db="EMBL/GenBank/DDBJ databases">
        <title>Whole genome sequence of Oryza granulata.</title>
        <authorList>
            <person name="Li W."/>
        </authorList>
    </citation>
    <scope>NUCLEOTIDE SEQUENCE [LARGE SCALE GENOMIC DNA]</scope>
    <source>
        <strain evidence="2">cv. Menghai</strain>
        <tissue evidence="1">Leaf</tissue>
    </source>
</reference>
<evidence type="ECO:0000313" key="2">
    <source>
        <dbReference type="Proteomes" id="UP000479710"/>
    </source>
</evidence>
<name>A0A6G1F2C5_9ORYZ</name>
<organism evidence="1 2">
    <name type="scientific">Oryza meyeriana var. granulata</name>
    <dbReference type="NCBI Taxonomy" id="110450"/>
    <lineage>
        <taxon>Eukaryota</taxon>
        <taxon>Viridiplantae</taxon>
        <taxon>Streptophyta</taxon>
        <taxon>Embryophyta</taxon>
        <taxon>Tracheophyta</taxon>
        <taxon>Spermatophyta</taxon>
        <taxon>Magnoliopsida</taxon>
        <taxon>Liliopsida</taxon>
        <taxon>Poales</taxon>
        <taxon>Poaceae</taxon>
        <taxon>BOP clade</taxon>
        <taxon>Oryzoideae</taxon>
        <taxon>Oryzeae</taxon>
        <taxon>Oryzinae</taxon>
        <taxon>Oryza</taxon>
        <taxon>Oryza meyeriana</taxon>
    </lineage>
</organism>
<dbReference type="Proteomes" id="UP000479710">
    <property type="component" value="Unassembled WGS sequence"/>
</dbReference>